<dbReference type="Proteomes" id="UP001589747">
    <property type="component" value="Unassembled WGS sequence"/>
</dbReference>
<feature type="transmembrane region" description="Helical" evidence="1">
    <location>
        <begin position="205"/>
        <end position="226"/>
    </location>
</feature>
<organism evidence="2 3">
    <name type="scientific">Paenibacillus aurantiacus</name>
    <dbReference type="NCBI Taxonomy" id="1936118"/>
    <lineage>
        <taxon>Bacteria</taxon>
        <taxon>Bacillati</taxon>
        <taxon>Bacillota</taxon>
        <taxon>Bacilli</taxon>
        <taxon>Bacillales</taxon>
        <taxon>Paenibacillaceae</taxon>
        <taxon>Paenibacillus</taxon>
    </lineage>
</organism>
<dbReference type="Pfam" id="PF12730">
    <property type="entry name" value="ABC2_membrane_4"/>
    <property type="match status" value="1"/>
</dbReference>
<keyword evidence="1" id="KW-0472">Membrane</keyword>
<feature type="transmembrane region" description="Helical" evidence="1">
    <location>
        <begin position="181"/>
        <end position="199"/>
    </location>
</feature>
<gene>
    <name evidence="2" type="ORF">ACFFSY_10265</name>
</gene>
<proteinExistence type="predicted"/>
<accession>A0ABV5KM34</accession>
<name>A0ABV5KM34_9BACL</name>
<feature type="transmembrane region" description="Helical" evidence="1">
    <location>
        <begin position="57"/>
        <end position="76"/>
    </location>
</feature>
<feature type="transmembrane region" description="Helical" evidence="1">
    <location>
        <begin position="107"/>
        <end position="132"/>
    </location>
</feature>
<dbReference type="RefSeq" id="WP_377493430.1">
    <property type="nucleotide sequence ID" value="NZ_JBHMDO010000017.1"/>
</dbReference>
<keyword evidence="3" id="KW-1185">Reference proteome</keyword>
<dbReference type="EMBL" id="JBHMDO010000017">
    <property type="protein sequence ID" value="MFB9326297.1"/>
    <property type="molecule type" value="Genomic_DNA"/>
</dbReference>
<protein>
    <submittedName>
        <fullName evidence="2">ABC transporter permease</fullName>
    </submittedName>
</protein>
<keyword evidence="1" id="KW-0812">Transmembrane</keyword>
<comment type="caution">
    <text evidence="2">The sequence shown here is derived from an EMBL/GenBank/DDBJ whole genome shotgun (WGS) entry which is preliminary data.</text>
</comment>
<feature type="transmembrane region" description="Helical" evidence="1">
    <location>
        <begin position="152"/>
        <end position="174"/>
    </location>
</feature>
<sequence length="236" mass="24673">MSKLMAIEWRKHRLSGYARATVWVTLLLAVSGLLLPLLVQADSGSVDALFTDYGGAFGYINLMTGTAFMVLASVLASKLVVGEYVNPTIQVLVTYPVSRTRSMLAKLAVIAGWTFASVLIAGLLASGVFWAGNLVWHFIDLPLTLAETADQALTLVLLAASSAGLGLLSIPVGLRTKSVPATILSTLLIAAALNLVTSVGGASSLLLYVSLALGGAGFLLAFLAAIRLERQNVSNL</sequence>
<evidence type="ECO:0000256" key="1">
    <source>
        <dbReference type="SAM" id="Phobius"/>
    </source>
</evidence>
<evidence type="ECO:0000313" key="3">
    <source>
        <dbReference type="Proteomes" id="UP001589747"/>
    </source>
</evidence>
<reference evidence="2 3" key="1">
    <citation type="submission" date="2024-09" db="EMBL/GenBank/DDBJ databases">
        <authorList>
            <person name="Sun Q."/>
            <person name="Mori K."/>
        </authorList>
    </citation>
    <scope>NUCLEOTIDE SEQUENCE [LARGE SCALE GENOMIC DNA]</scope>
    <source>
        <strain evidence="2 3">TISTR 2452</strain>
    </source>
</reference>
<keyword evidence="1" id="KW-1133">Transmembrane helix</keyword>
<evidence type="ECO:0000313" key="2">
    <source>
        <dbReference type="EMBL" id="MFB9326297.1"/>
    </source>
</evidence>